<protein>
    <submittedName>
        <fullName evidence="1">Uncharacterized protein</fullName>
    </submittedName>
</protein>
<organism evidence="1 2">
    <name type="scientific">Tropicimonas aquimaris</name>
    <dbReference type="NCBI Taxonomy" id="914152"/>
    <lineage>
        <taxon>Bacteria</taxon>
        <taxon>Pseudomonadati</taxon>
        <taxon>Pseudomonadota</taxon>
        <taxon>Alphaproteobacteria</taxon>
        <taxon>Rhodobacterales</taxon>
        <taxon>Roseobacteraceae</taxon>
        <taxon>Tropicimonas</taxon>
    </lineage>
</organism>
<dbReference type="Proteomes" id="UP001597108">
    <property type="component" value="Unassembled WGS sequence"/>
</dbReference>
<dbReference type="RefSeq" id="WP_386076069.1">
    <property type="nucleotide sequence ID" value="NZ_JBHTJT010000037.1"/>
</dbReference>
<proteinExistence type="predicted"/>
<accession>A0ABW3IUH8</accession>
<evidence type="ECO:0000313" key="2">
    <source>
        <dbReference type="Proteomes" id="UP001597108"/>
    </source>
</evidence>
<gene>
    <name evidence="1" type="ORF">ACFQ2S_16375</name>
</gene>
<evidence type="ECO:0000313" key="1">
    <source>
        <dbReference type="EMBL" id="MFD0981215.1"/>
    </source>
</evidence>
<keyword evidence="2" id="KW-1185">Reference proteome</keyword>
<comment type="caution">
    <text evidence="1">The sequence shown here is derived from an EMBL/GenBank/DDBJ whole genome shotgun (WGS) entry which is preliminary data.</text>
</comment>
<reference evidence="2" key="1">
    <citation type="journal article" date="2019" name="Int. J. Syst. Evol. Microbiol.">
        <title>The Global Catalogue of Microorganisms (GCM) 10K type strain sequencing project: providing services to taxonomists for standard genome sequencing and annotation.</title>
        <authorList>
            <consortium name="The Broad Institute Genomics Platform"/>
            <consortium name="The Broad Institute Genome Sequencing Center for Infectious Disease"/>
            <person name="Wu L."/>
            <person name="Ma J."/>
        </authorList>
    </citation>
    <scope>NUCLEOTIDE SEQUENCE [LARGE SCALE GENOMIC DNA]</scope>
    <source>
        <strain evidence="2">CCUG 60524</strain>
    </source>
</reference>
<dbReference type="EMBL" id="JBHTJT010000037">
    <property type="protein sequence ID" value="MFD0981215.1"/>
    <property type="molecule type" value="Genomic_DNA"/>
</dbReference>
<name>A0ABW3IUH8_9RHOB</name>
<sequence>MKAATASSSDLGQVVVFPEAAALPRVVREFDLALFRRVPAIAGDVFRALLGKLSGDVAVALGYCVKETAVILP</sequence>